<dbReference type="SUPFAM" id="SSF74653">
    <property type="entry name" value="TolA/TonB C-terminal domain"/>
    <property type="match status" value="1"/>
</dbReference>
<dbReference type="InterPro" id="IPR006260">
    <property type="entry name" value="TonB/TolA_C"/>
</dbReference>
<feature type="compositionally biased region" description="Low complexity" evidence="10">
    <location>
        <begin position="144"/>
        <end position="155"/>
    </location>
</feature>
<organism evidence="13 14">
    <name type="scientific">Rohdeia mirabilis</name>
    <dbReference type="NCBI Taxonomy" id="2528008"/>
    <lineage>
        <taxon>Bacteria</taxon>
        <taxon>Pseudomonadati</taxon>
        <taxon>Planctomycetota</taxon>
        <taxon>Planctomycetia</taxon>
        <taxon>Planctomycetia incertae sedis</taxon>
        <taxon>Rohdeia</taxon>
    </lineage>
</organism>
<dbReference type="RefSeq" id="WP_419186292.1">
    <property type="nucleotide sequence ID" value="NZ_CP036290.1"/>
</dbReference>
<dbReference type="Proteomes" id="UP000319342">
    <property type="component" value="Chromosome"/>
</dbReference>
<evidence type="ECO:0000256" key="2">
    <source>
        <dbReference type="ARBA" id="ARBA00006555"/>
    </source>
</evidence>
<keyword evidence="9 11" id="KW-0472">Membrane</keyword>
<comment type="subcellular location">
    <subcellularLocation>
        <location evidence="1">Cell inner membrane</location>
        <topology evidence="1">Single-pass membrane protein</topology>
        <orientation evidence="1">Periplasmic side</orientation>
    </subcellularLocation>
</comment>
<sequence length="253" mass="27004">MLRAKARAGSGLSTGTLVVSVLVHVALLGTLIGLTTHRDTARQSGVVATIELPARNSDAAGGLDRELERLEPLLEDELDDQFDDPSMPPIPDPAPDPQPELDPFAVEDDEPAFADPRPNDRFAPLPSGSLGGPPAPDPRDEPVVDSAADSALDPVDSLDDVPLRADEDERAEPQLLRADPPDYPRLARRRGWEGSVFVDLRVGADGSVLDATVATSSGHSVLDEAALAAVRAWRFVPGAADRTVRHKVTFELR</sequence>
<dbReference type="PANTHER" id="PTHR33446">
    <property type="entry name" value="PROTEIN TONB-RELATED"/>
    <property type="match status" value="1"/>
</dbReference>
<evidence type="ECO:0000256" key="3">
    <source>
        <dbReference type="ARBA" id="ARBA00022448"/>
    </source>
</evidence>
<dbReference type="GO" id="GO:0098797">
    <property type="term" value="C:plasma membrane protein complex"/>
    <property type="evidence" value="ECO:0007669"/>
    <property type="project" value="TreeGrafter"/>
</dbReference>
<dbReference type="GO" id="GO:0030288">
    <property type="term" value="C:outer membrane-bounded periplasmic space"/>
    <property type="evidence" value="ECO:0007669"/>
    <property type="project" value="InterPro"/>
</dbReference>
<dbReference type="Gene3D" id="3.30.1150.10">
    <property type="match status" value="1"/>
</dbReference>
<keyword evidence="6 11" id="KW-0812">Transmembrane</keyword>
<protein>
    <submittedName>
        <fullName evidence="13">Transport protein TonB</fullName>
    </submittedName>
</protein>
<comment type="similarity">
    <text evidence="2">Belongs to the TonB family.</text>
</comment>
<dbReference type="PROSITE" id="PS52015">
    <property type="entry name" value="TONB_CTD"/>
    <property type="match status" value="1"/>
</dbReference>
<dbReference type="GO" id="GO:0015891">
    <property type="term" value="P:siderophore transport"/>
    <property type="evidence" value="ECO:0007669"/>
    <property type="project" value="InterPro"/>
</dbReference>
<dbReference type="PRINTS" id="PR01374">
    <property type="entry name" value="TONBPROTEIN"/>
</dbReference>
<evidence type="ECO:0000256" key="8">
    <source>
        <dbReference type="ARBA" id="ARBA00022989"/>
    </source>
</evidence>
<evidence type="ECO:0000313" key="14">
    <source>
        <dbReference type="Proteomes" id="UP000319342"/>
    </source>
</evidence>
<keyword evidence="14" id="KW-1185">Reference proteome</keyword>
<keyword evidence="4" id="KW-1003">Cell membrane</keyword>
<gene>
    <name evidence="13" type="ORF">Pla163_07720</name>
</gene>
<evidence type="ECO:0000256" key="6">
    <source>
        <dbReference type="ARBA" id="ARBA00022692"/>
    </source>
</evidence>
<keyword evidence="5" id="KW-0997">Cell inner membrane</keyword>
<evidence type="ECO:0000256" key="1">
    <source>
        <dbReference type="ARBA" id="ARBA00004383"/>
    </source>
</evidence>
<dbReference type="NCBIfam" id="TIGR01352">
    <property type="entry name" value="tonB_Cterm"/>
    <property type="match status" value="1"/>
</dbReference>
<evidence type="ECO:0000256" key="9">
    <source>
        <dbReference type="ARBA" id="ARBA00023136"/>
    </source>
</evidence>
<proteinExistence type="inferred from homology"/>
<dbReference type="InterPro" id="IPR037682">
    <property type="entry name" value="TonB_C"/>
</dbReference>
<dbReference type="GO" id="GO:0015031">
    <property type="term" value="P:protein transport"/>
    <property type="evidence" value="ECO:0007669"/>
    <property type="project" value="UniProtKB-KW"/>
</dbReference>
<evidence type="ECO:0000256" key="5">
    <source>
        <dbReference type="ARBA" id="ARBA00022519"/>
    </source>
</evidence>
<dbReference type="InterPro" id="IPR051045">
    <property type="entry name" value="TonB-dependent_transducer"/>
</dbReference>
<evidence type="ECO:0000256" key="4">
    <source>
        <dbReference type="ARBA" id="ARBA00022475"/>
    </source>
</evidence>
<dbReference type="GO" id="GO:0055085">
    <property type="term" value="P:transmembrane transport"/>
    <property type="evidence" value="ECO:0007669"/>
    <property type="project" value="InterPro"/>
</dbReference>
<feature type="domain" description="TonB C-terminal" evidence="12">
    <location>
        <begin position="168"/>
        <end position="253"/>
    </location>
</feature>
<feature type="transmembrane region" description="Helical" evidence="11">
    <location>
        <begin position="12"/>
        <end position="34"/>
    </location>
</feature>
<evidence type="ECO:0000256" key="7">
    <source>
        <dbReference type="ARBA" id="ARBA00022927"/>
    </source>
</evidence>
<dbReference type="Pfam" id="PF03544">
    <property type="entry name" value="TonB_C"/>
    <property type="match status" value="1"/>
</dbReference>
<dbReference type="InterPro" id="IPR003538">
    <property type="entry name" value="TonB"/>
</dbReference>
<dbReference type="PANTHER" id="PTHR33446:SF2">
    <property type="entry name" value="PROTEIN TONB"/>
    <property type="match status" value="1"/>
</dbReference>
<keyword evidence="3" id="KW-0813">Transport</keyword>
<keyword evidence="7" id="KW-0653">Protein transport</keyword>
<dbReference type="EMBL" id="CP036290">
    <property type="protein sequence ID" value="QDU83671.1"/>
    <property type="molecule type" value="Genomic_DNA"/>
</dbReference>
<evidence type="ECO:0000259" key="12">
    <source>
        <dbReference type="PROSITE" id="PS52015"/>
    </source>
</evidence>
<dbReference type="GO" id="GO:0031992">
    <property type="term" value="F:energy transducer activity"/>
    <property type="evidence" value="ECO:0007669"/>
    <property type="project" value="InterPro"/>
</dbReference>
<evidence type="ECO:0000256" key="11">
    <source>
        <dbReference type="SAM" id="Phobius"/>
    </source>
</evidence>
<keyword evidence="8 11" id="KW-1133">Transmembrane helix</keyword>
<reference evidence="13 14" key="1">
    <citation type="submission" date="2019-02" db="EMBL/GenBank/DDBJ databases">
        <title>Deep-cultivation of Planctomycetes and their phenomic and genomic characterization uncovers novel biology.</title>
        <authorList>
            <person name="Wiegand S."/>
            <person name="Jogler M."/>
            <person name="Boedeker C."/>
            <person name="Pinto D."/>
            <person name="Vollmers J."/>
            <person name="Rivas-Marin E."/>
            <person name="Kohn T."/>
            <person name="Peeters S.H."/>
            <person name="Heuer A."/>
            <person name="Rast P."/>
            <person name="Oberbeckmann S."/>
            <person name="Bunk B."/>
            <person name="Jeske O."/>
            <person name="Meyerdierks A."/>
            <person name="Storesund J.E."/>
            <person name="Kallscheuer N."/>
            <person name="Luecker S."/>
            <person name="Lage O.M."/>
            <person name="Pohl T."/>
            <person name="Merkel B.J."/>
            <person name="Hornburger P."/>
            <person name="Mueller R.-W."/>
            <person name="Bruemmer F."/>
            <person name="Labrenz M."/>
            <person name="Spormann A.M."/>
            <person name="Op den Camp H."/>
            <person name="Overmann J."/>
            <person name="Amann R."/>
            <person name="Jetten M.S.M."/>
            <person name="Mascher T."/>
            <person name="Medema M.H."/>
            <person name="Devos D.P."/>
            <person name="Kaster A.-K."/>
            <person name="Ovreas L."/>
            <person name="Rohde M."/>
            <person name="Galperin M.Y."/>
            <person name="Jogler C."/>
        </authorList>
    </citation>
    <scope>NUCLEOTIDE SEQUENCE [LARGE SCALE GENOMIC DNA]</scope>
    <source>
        <strain evidence="13 14">Pla163</strain>
    </source>
</reference>
<evidence type="ECO:0000313" key="13">
    <source>
        <dbReference type="EMBL" id="QDU83671.1"/>
    </source>
</evidence>
<accession>A0A518CWR2</accession>
<feature type="compositionally biased region" description="Pro residues" evidence="10">
    <location>
        <begin position="86"/>
        <end position="100"/>
    </location>
</feature>
<name>A0A518CWR2_9BACT</name>
<evidence type="ECO:0000256" key="10">
    <source>
        <dbReference type="SAM" id="MobiDB-lite"/>
    </source>
</evidence>
<feature type="region of interest" description="Disordered" evidence="10">
    <location>
        <begin position="79"/>
        <end position="161"/>
    </location>
</feature>
<dbReference type="AlphaFoldDB" id="A0A518CWR2"/>